<organism evidence="2 3">
    <name type="scientific">Caerostris darwini</name>
    <dbReference type="NCBI Taxonomy" id="1538125"/>
    <lineage>
        <taxon>Eukaryota</taxon>
        <taxon>Metazoa</taxon>
        <taxon>Ecdysozoa</taxon>
        <taxon>Arthropoda</taxon>
        <taxon>Chelicerata</taxon>
        <taxon>Arachnida</taxon>
        <taxon>Araneae</taxon>
        <taxon>Araneomorphae</taxon>
        <taxon>Entelegynae</taxon>
        <taxon>Araneoidea</taxon>
        <taxon>Araneidae</taxon>
        <taxon>Caerostris</taxon>
    </lineage>
</organism>
<keyword evidence="1" id="KW-0175">Coiled coil</keyword>
<feature type="coiled-coil region" evidence="1">
    <location>
        <begin position="678"/>
        <end position="731"/>
    </location>
</feature>
<keyword evidence="3" id="KW-1185">Reference proteome</keyword>
<evidence type="ECO:0000256" key="1">
    <source>
        <dbReference type="SAM" id="Coils"/>
    </source>
</evidence>
<comment type="caution">
    <text evidence="2">The sequence shown here is derived from an EMBL/GenBank/DDBJ whole genome shotgun (WGS) entry which is preliminary data.</text>
</comment>
<dbReference type="EMBL" id="BPLQ01006969">
    <property type="protein sequence ID" value="GIY26775.1"/>
    <property type="molecule type" value="Genomic_DNA"/>
</dbReference>
<evidence type="ECO:0000313" key="2">
    <source>
        <dbReference type="EMBL" id="GIY26775.1"/>
    </source>
</evidence>
<dbReference type="Proteomes" id="UP001054837">
    <property type="component" value="Unassembled WGS sequence"/>
</dbReference>
<reference evidence="2 3" key="1">
    <citation type="submission" date="2021-06" db="EMBL/GenBank/DDBJ databases">
        <title>Caerostris darwini draft genome.</title>
        <authorList>
            <person name="Kono N."/>
            <person name="Arakawa K."/>
        </authorList>
    </citation>
    <scope>NUCLEOTIDE SEQUENCE [LARGE SCALE GENOMIC DNA]</scope>
</reference>
<accession>A0AAV4RYE5</accession>
<sequence>MSVFGVLRINLQYPVTQTSEYWLILTSKDDDVIWNIVLAYLNSFWVSDSRKISELLKCLLGNSEVEDYIEHDSNLQSSPRIIGYLEASSVLLSCTILVTSKSTNRRRSIFPKFPIRPNTNFQRQIVLHYQLIPNLNQELYERFMYCIPIDTGLHLQNSALAEILKKTAIAEEEEEGEKIIQKICSLPNVSKNFLISLLQNKFSKVIPYIYQSHYILSKLNEAGFLTDPRMKDASGKSVFSHVLRTENSDLLFLLYNHAANVCLQVESSLRSPDTVIVENLLNLKDNFTQIREDLENSEISKATESLLNELTRFNEYQIEMCRNINNVRLRINYYNKDTEEEALKRKDIILTILTTFEKYFDSMKKESETSIDLKDCLPRFKEFYLHKDYFDKIDFSSAIMFFDNLFLLKERLELPDKVYLEIESKFFLFIFCRKYLQRYDSEITFQFASRWITFQERLALKEQVCIFKKILKETEISKNNAVQSLPESQVRTLINMPQIYGQFVLVRLQTYLNIATEVPVRDVKSILIIERCLIVIGECFKETDFKSIQMILPLALPKEFVSISKQIRNTVAHLKYSQIPFRNIAGQDVELFVKIQNDLLEFKKLISPILLAHRYQMDQFLFLHSAKSVCKARRKSNLKIDEPTMKAILPPPEIKRESAEKKSSDFQEQWKQYFNDMSKSLKEEIELLNRQNKIISKNSSQRYKFIIQNLIKSVEDKLESLKSKKNISEKLQTEIDGYFWCLEYILIFITKNEEAKHFRRNLLSTIKSRECIFNASMKKKNIPQKTDKCTNTNTVVTSINADGSSISENTPNVNLTEHSTGKNIPENVKKDVSGVCNEKCPISSAVTVDQHNPMKIFIDSGVPFTIGTNIGIFANKKQENMSMDENTQKSLKKKNNFVDKEVNTECIENLNFDILINDDDTCDHIPESEANTETQCCGMNEEDSQLASDISVDRDWLVASVFNTSVDSVISNDRESSEEVTRNMNALIGNSRMILEKYKNITDDMFQKFPGKKEDLDFRFENINKYCMILKGRKFLNEKEKDTILQSIPDKYKNTSSVKERLKILLGKATALTEEIDSELSKLTLKKCDRKEIIENIRLGITDDSFLIIDSTRDYYSDFKEQMETNEMSKKEYEVFCEKLEIPHNAKEILLSIVQNENRKFEIKDNKLAYFRNRIKLLKDILIHEKGDIEQLYEKANTLRSKKYLQEKIVQHYLNDSEVRASVEMLLFDCMTILKRKELQKLWIKTTNLFNGVSLRNVLAHGHPLLESLGRLLDPYDLPSQLVEKMLELISDGDCIDCIQQILDQTGTDYTGFAKIMNNDQDNTFKQLREKILCSSRWREYAFW</sequence>
<protein>
    <submittedName>
        <fullName evidence="2">Uncharacterized protein</fullName>
    </submittedName>
</protein>
<gene>
    <name evidence="2" type="primary">AVEN_74231_1</name>
    <name evidence="2" type="ORF">CDAR_530051</name>
</gene>
<evidence type="ECO:0000313" key="3">
    <source>
        <dbReference type="Proteomes" id="UP001054837"/>
    </source>
</evidence>
<proteinExistence type="predicted"/>
<name>A0AAV4RYE5_9ARAC</name>